<comment type="caution">
    <text evidence="2">The sequence shown here is derived from an EMBL/GenBank/DDBJ whole genome shotgun (WGS) entry which is preliminary data.</text>
</comment>
<organism evidence="2 3">
    <name type="scientific">Actinidia rufa</name>
    <dbReference type="NCBI Taxonomy" id="165716"/>
    <lineage>
        <taxon>Eukaryota</taxon>
        <taxon>Viridiplantae</taxon>
        <taxon>Streptophyta</taxon>
        <taxon>Embryophyta</taxon>
        <taxon>Tracheophyta</taxon>
        <taxon>Spermatophyta</taxon>
        <taxon>Magnoliopsida</taxon>
        <taxon>eudicotyledons</taxon>
        <taxon>Gunneridae</taxon>
        <taxon>Pentapetalae</taxon>
        <taxon>asterids</taxon>
        <taxon>Ericales</taxon>
        <taxon>Actinidiaceae</taxon>
        <taxon>Actinidia</taxon>
    </lineage>
</organism>
<proteinExistence type="predicted"/>
<accession>A0A7J0F8L5</accession>
<dbReference type="EMBL" id="BJWL01000010">
    <property type="protein sequence ID" value="GFY95042.1"/>
    <property type="molecule type" value="Genomic_DNA"/>
</dbReference>
<feature type="region of interest" description="Disordered" evidence="1">
    <location>
        <begin position="21"/>
        <end position="43"/>
    </location>
</feature>
<dbReference type="AlphaFoldDB" id="A0A7J0F8L5"/>
<evidence type="ECO:0000256" key="1">
    <source>
        <dbReference type="SAM" id="MobiDB-lite"/>
    </source>
</evidence>
<name>A0A7J0F8L5_9ERIC</name>
<reference evidence="2 3" key="1">
    <citation type="submission" date="2019-07" db="EMBL/GenBank/DDBJ databases">
        <title>De Novo Assembly of kiwifruit Actinidia rufa.</title>
        <authorList>
            <person name="Sugita-Konishi S."/>
            <person name="Sato K."/>
            <person name="Mori E."/>
            <person name="Abe Y."/>
            <person name="Kisaki G."/>
            <person name="Hamano K."/>
            <person name="Suezawa K."/>
            <person name="Otani M."/>
            <person name="Fukuda T."/>
            <person name="Manabe T."/>
            <person name="Gomi K."/>
            <person name="Tabuchi M."/>
            <person name="Akimitsu K."/>
            <person name="Kataoka I."/>
        </authorList>
    </citation>
    <scope>NUCLEOTIDE SEQUENCE [LARGE SCALE GENOMIC DNA]</scope>
    <source>
        <strain evidence="3">cv. Fuchu</strain>
    </source>
</reference>
<evidence type="ECO:0000313" key="2">
    <source>
        <dbReference type="EMBL" id="GFY95042.1"/>
    </source>
</evidence>
<dbReference type="Proteomes" id="UP000585474">
    <property type="component" value="Unassembled WGS sequence"/>
</dbReference>
<protein>
    <submittedName>
        <fullName evidence="2">Uncharacterized protein</fullName>
    </submittedName>
</protein>
<sequence>MSMERYLGDVGDIIGKIAIWRDSGGDGESGDGDSKYSTSPKGEEEAVFNSDQLMSILMVALASSVETAWRGSMDSFYLGQEGSEIEFGVLNAEMGLHRMDVWRCSVSLGRGT</sequence>
<gene>
    <name evidence="2" type="ORF">Acr_10g0004270</name>
</gene>
<keyword evidence="3" id="KW-1185">Reference proteome</keyword>
<evidence type="ECO:0000313" key="3">
    <source>
        <dbReference type="Proteomes" id="UP000585474"/>
    </source>
</evidence>